<reference evidence="1 2" key="1">
    <citation type="submission" date="2020-08" db="EMBL/GenBank/DDBJ databases">
        <title>Genomic Encyclopedia of Type Strains, Phase III (KMG-III): the genomes of soil and plant-associated and newly described type strains.</title>
        <authorList>
            <person name="Whitman W."/>
        </authorList>
    </citation>
    <scope>NUCLEOTIDE SEQUENCE [LARGE SCALE GENOMIC DNA]</scope>
    <source>
        <strain evidence="1 2">CECT 8075</strain>
    </source>
</reference>
<dbReference type="InterPro" id="IPR027417">
    <property type="entry name" value="P-loop_NTPase"/>
</dbReference>
<accession>A0A7W5H7Z4</accession>
<dbReference type="EMBL" id="JACHXU010000019">
    <property type="protein sequence ID" value="MBB3208914.1"/>
    <property type="molecule type" value="Genomic_DNA"/>
</dbReference>
<comment type="caution">
    <text evidence="1">The sequence shown here is derived from an EMBL/GenBank/DDBJ whole genome shotgun (WGS) entry which is preliminary data.</text>
</comment>
<name>A0A7W5H7Z4_9BACT</name>
<dbReference type="AlphaFoldDB" id="A0A7W5H7Z4"/>
<dbReference type="RefSeq" id="WP_184307151.1">
    <property type="nucleotide sequence ID" value="NZ_JACHXU010000019.1"/>
</dbReference>
<evidence type="ECO:0000313" key="2">
    <source>
        <dbReference type="Proteomes" id="UP000536179"/>
    </source>
</evidence>
<dbReference type="Proteomes" id="UP000536179">
    <property type="component" value="Unassembled WGS sequence"/>
</dbReference>
<protein>
    <submittedName>
        <fullName evidence="1">Uncharacterized protein</fullName>
    </submittedName>
</protein>
<keyword evidence="2" id="KW-1185">Reference proteome</keyword>
<dbReference type="SUPFAM" id="SSF52540">
    <property type="entry name" value="P-loop containing nucleoside triphosphate hydrolases"/>
    <property type="match status" value="1"/>
</dbReference>
<evidence type="ECO:0000313" key="1">
    <source>
        <dbReference type="EMBL" id="MBB3208914.1"/>
    </source>
</evidence>
<proteinExistence type="predicted"/>
<organism evidence="1 2">
    <name type="scientific">Aporhodopirellula rubra</name>
    <dbReference type="NCBI Taxonomy" id="980271"/>
    <lineage>
        <taxon>Bacteria</taxon>
        <taxon>Pseudomonadati</taxon>
        <taxon>Planctomycetota</taxon>
        <taxon>Planctomycetia</taxon>
        <taxon>Pirellulales</taxon>
        <taxon>Pirellulaceae</taxon>
        <taxon>Aporhodopirellula</taxon>
    </lineage>
</organism>
<gene>
    <name evidence="1" type="ORF">FHS27_004748</name>
</gene>
<sequence>MSHGNICIVAPTGKGKSNLLKALISGQTIVFDQQSRATGWDIYKQTLQSNRSVCLDNLDDSSRLLKLGILLKPIADNATGRMIQERWYSEGLIETLIRLRGLVHTDASPLIAHTFNNWANLVYGQETEVTINDALSIFHNQEKLNEFIMGCNRKEARLFWSDLPSNPSSRERIVGALDRLLEPLRSPSIAIRTSRESRFIELIDEGFSYVLEGGRVASGTDMRLAISLRLKEVVRYKMQGGKRDLTIVLEESQALGLTLQEANYLRTLRKFGVRWIIIAQEAKWD</sequence>